<evidence type="ECO:0000259" key="6">
    <source>
        <dbReference type="Pfam" id="PF12698"/>
    </source>
</evidence>
<evidence type="ECO:0000313" key="7">
    <source>
        <dbReference type="EMBL" id="SCW63439.1"/>
    </source>
</evidence>
<dbReference type="OrthoDB" id="7539112at2"/>
<feature type="domain" description="ABC-2 type transporter transmembrane" evidence="6">
    <location>
        <begin position="208"/>
        <end position="413"/>
    </location>
</feature>
<dbReference type="Pfam" id="PF12698">
    <property type="entry name" value="ABC2_membrane_3"/>
    <property type="match status" value="1"/>
</dbReference>
<keyword evidence="4 5" id="KW-0472">Membrane</keyword>
<organism evidence="7 8">
    <name type="scientific">Asticcacaulis taihuensis</name>
    <dbReference type="NCBI Taxonomy" id="260084"/>
    <lineage>
        <taxon>Bacteria</taxon>
        <taxon>Pseudomonadati</taxon>
        <taxon>Pseudomonadota</taxon>
        <taxon>Alphaproteobacteria</taxon>
        <taxon>Caulobacterales</taxon>
        <taxon>Caulobacteraceae</taxon>
        <taxon>Asticcacaulis</taxon>
    </lineage>
</organism>
<feature type="transmembrane region" description="Helical" evidence="5">
    <location>
        <begin position="305"/>
        <end position="330"/>
    </location>
</feature>
<feature type="transmembrane region" description="Helical" evidence="5">
    <location>
        <begin position="255"/>
        <end position="285"/>
    </location>
</feature>
<evidence type="ECO:0000256" key="1">
    <source>
        <dbReference type="ARBA" id="ARBA00004141"/>
    </source>
</evidence>
<dbReference type="AlphaFoldDB" id="A0A1G4S505"/>
<evidence type="ECO:0000313" key="8">
    <source>
        <dbReference type="Proteomes" id="UP000199150"/>
    </source>
</evidence>
<dbReference type="STRING" id="260084.SAMN02927928_2376"/>
<dbReference type="Proteomes" id="UP000199150">
    <property type="component" value="Unassembled WGS sequence"/>
</dbReference>
<dbReference type="RefSeq" id="WP_090648076.1">
    <property type="nucleotide sequence ID" value="NZ_CBCRYE010000001.1"/>
</dbReference>
<accession>A0A1G4S505</accession>
<dbReference type="InterPro" id="IPR013525">
    <property type="entry name" value="ABC2_TM"/>
</dbReference>
<protein>
    <submittedName>
        <fullName evidence="7">ABC-2 type transport system permease protein</fullName>
    </submittedName>
</protein>
<evidence type="ECO:0000256" key="3">
    <source>
        <dbReference type="ARBA" id="ARBA00022989"/>
    </source>
</evidence>
<comment type="subcellular location">
    <subcellularLocation>
        <location evidence="1">Membrane</location>
        <topology evidence="1">Multi-pass membrane protein</topology>
    </subcellularLocation>
</comment>
<feature type="transmembrane region" description="Helical" evidence="5">
    <location>
        <begin position="209"/>
        <end position="234"/>
    </location>
</feature>
<keyword evidence="2 5" id="KW-0812">Transmembrane</keyword>
<dbReference type="GO" id="GO:0140359">
    <property type="term" value="F:ABC-type transporter activity"/>
    <property type="evidence" value="ECO:0007669"/>
    <property type="project" value="InterPro"/>
</dbReference>
<feature type="transmembrane region" description="Helical" evidence="5">
    <location>
        <begin position="21"/>
        <end position="42"/>
    </location>
</feature>
<name>A0A1G4S505_9CAUL</name>
<dbReference type="GO" id="GO:0016020">
    <property type="term" value="C:membrane"/>
    <property type="evidence" value="ECO:0007669"/>
    <property type="project" value="UniProtKB-SubCell"/>
</dbReference>
<evidence type="ECO:0000256" key="5">
    <source>
        <dbReference type="SAM" id="Phobius"/>
    </source>
</evidence>
<dbReference type="EMBL" id="FMTS01000003">
    <property type="protein sequence ID" value="SCW63439.1"/>
    <property type="molecule type" value="Genomic_DNA"/>
</dbReference>
<proteinExistence type="predicted"/>
<keyword evidence="8" id="KW-1185">Reference proteome</keyword>
<sequence length="445" mass="47530">MNKTLLIARREYLAFVRTVGFWLSMLTLPLIIGGSIFIPLLMRHSAPVETVAVLDLTGDHIEGAVVEAIRAHLPKPGADRLLESGGLQPVALPAGLSPDMSLAAAEARMPQALAAGPASTIIVATDSGDKLHFRLWSVDGHKGRVEDQILWDLHGLQYYKLAGMHGIDHGLAHDMRESRADIISLTPASAAGPKKDDLAAGVRENGGKFIGIAISYLTWIAIFSSSMILLGSVIEEKASKVLEVLLASASAESLLIGKVLAVAAVLMTVWGLWGLTAFGLASFGISNLPPETVRDVMGALAAVFSPLHIILLLAYFMGGYLMFGVFFAAIGAFCETQKDAQAIIGPMTMIMMIPMITMQVAFTSPDLPMLKYMSWFPLFTPFLMPLRLSQGLPWYEIAGTLAGMGVVGLIMISVGRRAFKVGALTGGKLSWGALFRIATQKSANG</sequence>
<feature type="transmembrane region" description="Helical" evidence="5">
    <location>
        <begin position="392"/>
        <end position="412"/>
    </location>
</feature>
<gene>
    <name evidence="7" type="ORF">SAMN02927928_2376</name>
</gene>
<evidence type="ECO:0000256" key="2">
    <source>
        <dbReference type="ARBA" id="ARBA00022692"/>
    </source>
</evidence>
<evidence type="ECO:0000256" key="4">
    <source>
        <dbReference type="ARBA" id="ARBA00023136"/>
    </source>
</evidence>
<keyword evidence="3 5" id="KW-1133">Transmembrane helix</keyword>
<reference evidence="8" key="1">
    <citation type="submission" date="2016-10" db="EMBL/GenBank/DDBJ databases">
        <authorList>
            <person name="Varghese N."/>
            <person name="Submissions S."/>
        </authorList>
    </citation>
    <scope>NUCLEOTIDE SEQUENCE [LARGE SCALE GENOMIC DNA]</scope>
    <source>
        <strain evidence="8">CGMCC 1.3431</strain>
    </source>
</reference>
<feature type="transmembrane region" description="Helical" evidence="5">
    <location>
        <begin position="342"/>
        <end position="362"/>
    </location>
</feature>